<dbReference type="PRINTS" id="PR00160">
    <property type="entry name" value="GLUTAREDOXIN"/>
</dbReference>
<dbReference type="GO" id="GO:0005737">
    <property type="term" value="C:cytoplasm"/>
    <property type="evidence" value="ECO:0007669"/>
    <property type="project" value="TreeGrafter"/>
</dbReference>
<dbReference type="SUPFAM" id="SSF52833">
    <property type="entry name" value="Thioredoxin-like"/>
    <property type="match status" value="1"/>
</dbReference>
<dbReference type="Gene3D" id="3.40.30.10">
    <property type="entry name" value="Glutaredoxin"/>
    <property type="match status" value="1"/>
</dbReference>
<dbReference type="PANTHER" id="PTHR45694:SF18">
    <property type="entry name" value="GLUTAREDOXIN-1-RELATED"/>
    <property type="match status" value="1"/>
</dbReference>
<dbReference type="InterPro" id="IPR002109">
    <property type="entry name" value="Glutaredoxin"/>
</dbReference>
<sequence>MKVELFTLSWCPYCLRARALLDRYGVEYEDIPLDGDPDRRKAIQARSGRTTLPQLFVDGRHIGDCEEMLALDRSGRLHKILRPE</sequence>
<accession>A0A4Z0FC28</accession>
<dbReference type="RefSeq" id="WP_135280449.1">
    <property type="nucleotide sequence ID" value="NZ_SRIO01000001.1"/>
</dbReference>
<keyword evidence="2" id="KW-1015">Disulfide bond</keyword>
<keyword evidence="3" id="KW-0676">Redox-active center</keyword>
<evidence type="ECO:0000313" key="6">
    <source>
        <dbReference type="Proteomes" id="UP000297890"/>
    </source>
</evidence>
<evidence type="ECO:0000256" key="3">
    <source>
        <dbReference type="ARBA" id="ARBA00023284"/>
    </source>
</evidence>
<dbReference type="InterPro" id="IPR011767">
    <property type="entry name" value="GLR_AS"/>
</dbReference>
<dbReference type="Proteomes" id="UP000297890">
    <property type="component" value="Unassembled WGS sequence"/>
</dbReference>
<dbReference type="GO" id="GO:0034599">
    <property type="term" value="P:cellular response to oxidative stress"/>
    <property type="evidence" value="ECO:0007669"/>
    <property type="project" value="TreeGrafter"/>
</dbReference>
<dbReference type="Pfam" id="PF00462">
    <property type="entry name" value="Glutaredoxin"/>
    <property type="match status" value="1"/>
</dbReference>
<name>A0A4Z0FC28_9GAMM</name>
<comment type="similarity">
    <text evidence="1">Belongs to the glutaredoxin family.</text>
</comment>
<dbReference type="PROSITE" id="PS00195">
    <property type="entry name" value="GLUTAREDOXIN_1"/>
    <property type="match status" value="1"/>
</dbReference>
<evidence type="ECO:0000256" key="1">
    <source>
        <dbReference type="ARBA" id="ARBA00007787"/>
    </source>
</evidence>
<dbReference type="InterPro" id="IPR014025">
    <property type="entry name" value="Glutaredoxin_subgr"/>
</dbReference>
<dbReference type="EMBL" id="SRIO01000001">
    <property type="protein sequence ID" value="TFZ84089.1"/>
    <property type="molecule type" value="Genomic_DNA"/>
</dbReference>
<keyword evidence="6" id="KW-1185">Reference proteome</keyword>
<dbReference type="GO" id="GO:0015038">
    <property type="term" value="F:glutathione disulfide oxidoreductase activity"/>
    <property type="evidence" value="ECO:0007669"/>
    <property type="project" value="TreeGrafter"/>
</dbReference>
<dbReference type="OrthoDB" id="9814618at2"/>
<comment type="caution">
    <text evidence="5">The sequence shown here is derived from an EMBL/GenBank/DDBJ whole genome shotgun (WGS) entry which is preliminary data.</text>
</comment>
<protein>
    <submittedName>
        <fullName evidence="5">Glutaredoxin</fullName>
    </submittedName>
</protein>
<gene>
    <name evidence="5" type="ORF">E4680_00675</name>
</gene>
<evidence type="ECO:0000313" key="5">
    <source>
        <dbReference type="EMBL" id="TFZ84089.1"/>
    </source>
</evidence>
<dbReference type="PROSITE" id="PS51354">
    <property type="entry name" value="GLUTAREDOXIN_2"/>
    <property type="match status" value="1"/>
</dbReference>
<dbReference type="InterPro" id="IPR036249">
    <property type="entry name" value="Thioredoxin-like_sf"/>
</dbReference>
<dbReference type="AlphaFoldDB" id="A0A4Z0FC28"/>
<proteinExistence type="inferred from homology"/>
<organism evidence="5 6">
    <name type="scientific">Candidatus Macondimonas diazotrophica</name>
    <dbReference type="NCBI Taxonomy" id="2305248"/>
    <lineage>
        <taxon>Bacteria</taxon>
        <taxon>Pseudomonadati</taxon>
        <taxon>Pseudomonadota</taxon>
        <taxon>Gammaproteobacteria</taxon>
        <taxon>Chromatiales</taxon>
        <taxon>Ectothiorhodospiraceae</taxon>
        <taxon>Candidatus Macondimonas</taxon>
    </lineage>
</organism>
<dbReference type="PANTHER" id="PTHR45694">
    <property type="entry name" value="GLUTAREDOXIN 2"/>
    <property type="match status" value="1"/>
</dbReference>
<evidence type="ECO:0000256" key="2">
    <source>
        <dbReference type="ARBA" id="ARBA00023157"/>
    </source>
</evidence>
<evidence type="ECO:0000259" key="4">
    <source>
        <dbReference type="Pfam" id="PF00462"/>
    </source>
</evidence>
<reference evidence="5 6" key="1">
    <citation type="journal article" date="2019" name="ISME J.">
        <title>Candidatus Macondimonas diazotrophica, a novel gammaproteobacterial genus dominating crude-oil-contaminated coastal sediments.</title>
        <authorList>
            <person name="Karthikeyan S."/>
            <person name="Konstantinidis K."/>
        </authorList>
    </citation>
    <scope>NUCLEOTIDE SEQUENCE [LARGE SCALE GENOMIC DNA]</scope>
    <source>
        <strain evidence="5 6">KTK01</strain>
    </source>
</reference>
<feature type="domain" description="Glutaredoxin" evidence="4">
    <location>
        <begin position="3"/>
        <end position="62"/>
    </location>
</feature>